<dbReference type="InterPro" id="IPR027417">
    <property type="entry name" value="P-loop_NTPase"/>
</dbReference>
<feature type="domain" description="RPW8" evidence="5">
    <location>
        <begin position="9"/>
        <end position="160"/>
    </location>
</feature>
<comment type="caution">
    <text evidence="6">The sequence shown here is derived from an EMBL/GenBank/DDBJ whole genome shotgun (WGS) entry which is preliminary data.</text>
</comment>
<dbReference type="SUPFAM" id="SSF52047">
    <property type="entry name" value="RNI-like"/>
    <property type="match status" value="1"/>
</dbReference>
<sequence>HSPIFSATAMAADLNMTAALVAPFHQLLTLVSGEAETALKFKSILTRLEVTLLSLQPYVDRIDQLDLALNRPITETSALVNRLKHGHDLVRKCSKIASWNIIKQYIYSHRLLDFEEWLLRFFQVDVQVQLARDTRKVLVEVNDLEEEVNRLLAVPGRSSSSLSDRCDVPDLPDLVVGLDLPLTEVKGMVTMDGGSSVAVVVVSAPGGCGKTTLAKMVCRDAEIRGIYRDNIFFVVITKTANLQVIVQKIFRHKGYHKMSEFQSDEDALNQLEQLLRKIGAGAPILLVLDDVWSGGESLIGKFMFQIQGYKILVTSRFVFPRFHSTYKLNLLNDQDAITLFRHSVCPRYDISSLPHDLVNKIVEGCKGFPLALTVVGRALCDQHEVILEKWSEGRSIFDSNSDLLACLQASLDALDDRAIVAAYQRKDMAIVKECFLDLGSFPENQRIPATVLMDMWVELYDLDEEGMYTLANLLELSARNLVNLVPDRNDPSKANGYCEGHFVTQHGMLRELAIYKSSQGPIEKRKRLIMDLSGIELPKWWVEQVQQPTNARIISISTDEMFPSNWSDIQVPAVEVLILNFWSRSYTLPHFMLMMDQLKVLILTSHVSSAAKVNNLTLLGNISSLRRIRMEHVSLSFLSTCSSQMENLQKLSLIMCEIDKFFENYTDMFPNLVEMEIEYCEDLVALPIGLCDTVHLKKLSITYCYKLGALPGGFGRLTNLEVLRLNSCTTLLELPESIGSLQRLSFLDISHCLKLGRLPERMGELRGLRTLHMGGCWGLDELPPSVKDLCQLETVMCDEDTAILWRPYENHLSNLKKNVVKEDIAQNWLHDFPP</sequence>
<dbReference type="InterPro" id="IPR042197">
    <property type="entry name" value="Apaf_helical"/>
</dbReference>
<dbReference type="InterPro" id="IPR008808">
    <property type="entry name" value="Powdery_mildew-R_dom"/>
</dbReference>
<comment type="similarity">
    <text evidence="1">Belongs to the disease resistance NB-LRR family.</text>
</comment>
<dbReference type="InterPro" id="IPR003593">
    <property type="entry name" value="AAA+_ATPase"/>
</dbReference>
<evidence type="ECO:0000313" key="6">
    <source>
        <dbReference type="EMBL" id="KAK2986988.1"/>
    </source>
</evidence>
<dbReference type="InterPro" id="IPR036388">
    <property type="entry name" value="WH-like_DNA-bd_sf"/>
</dbReference>
<dbReference type="Pfam" id="PF05659">
    <property type="entry name" value="RPW8"/>
    <property type="match status" value="1"/>
</dbReference>
<dbReference type="Gene3D" id="3.40.50.300">
    <property type="entry name" value="P-loop containing nucleotide triphosphate hydrolases"/>
    <property type="match status" value="1"/>
</dbReference>
<gene>
    <name evidence="6" type="ORF">RJ640_024886</name>
</gene>
<dbReference type="PRINTS" id="PR00364">
    <property type="entry name" value="DISEASERSIST"/>
</dbReference>
<dbReference type="Gene3D" id="1.10.10.10">
    <property type="entry name" value="Winged helix-like DNA-binding domain superfamily/Winged helix DNA-binding domain"/>
    <property type="match status" value="1"/>
</dbReference>
<reference evidence="6" key="1">
    <citation type="submission" date="2022-12" db="EMBL/GenBank/DDBJ databases">
        <title>Draft genome assemblies for two species of Escallonia (Escalloniales).</title>
        <authorList>
            <person name="Chanderbali A."/>
            <person name="Dervinis C."/>
            <person name="Anghel I."/>
            <person name="Soltis D."/>
            <person name="Soltis P."/>
            <person name="Zapata F."/>
        </authorList>
    </citation>
    <scope>NUCLEOTIDE SEQUENCE</scope>
    <source>
        <strain evidence="6">UCBG92.1500</strain>
        <tissue evidence="6">Leaf</tissue>
    </source>
</reference>
<feature type="non-terminal residue" evidence="6">
    <location>
        <position position="834"/>
    </location>
</feature>
<dbReference type="SUPFAM" id="SSF52540">
    <property type="entry name" value="P-loop containing nucleoside triphosphate hydrolases"/>
    <property type="match status" value="1"/>
</dbReference>
<protein>
    <recommendedName>
        <fullName evidence="5">RPW8 domain-containing protein</fullName>
    </recommendedName>
</protein>
<name>A0AA88RCS5_9ASTE</name>
<evidence type="ECO:0000313" key="7">
    <source>
        <dbReference type="Proteomes" id="UP001187471"/>
    </source>
</evidence>
<dbReference type="GO" id="GO:0006952">
    <property type="term" value="P:defense response"/>
    <property type="evidence" value="ECO:0007669"/>
    <property type="project" value="UniProtKB-KW"/>
</dbReference>
<dbReference type="SMART" id="SM00382">
    <property type="entry name" value="AAA"/>
    <property type="match status" value="1"/>
</dbReference>
<dbReference type="GO" id="GO:0043531">
    <property type="term" value="F:ADP binding"/>
    <property type="evidence" value="ECO:0007669"/>
    <property type="project" value="InterPro"/>
</dbReference>
<proteinExistence type="inferred from homology"/>
<evidence type="ECO:0000256" key="4">
    <source>
        <dbReference type="ARBA" id="ARBA00022821"/>
    </source>
</evidence>
<evidence type="ECO:0000259" key="5">
    <source>
        <dbReference type="PROSITE" id="PS51153"/>
    </source>
</evidence>
<accession>A0AA88RCS5</accession>
<dbReference type="Pfam" id="PF00931">
    <property type="entry name" value="NB-ARC"/>
    <property type="match status" value="1"/>
</dbReference>
<dbReference type="PANTHER" id="PTHR36766">
    <property type="entry name" value="PLANT BROAD-SPECTRUM MILDEW RESISTANCE PROTEIN RPW8"/>
    <property type="match status" value="1"/>
</dbReference>
<dbReference type="Gene3D" id="1.10.8.430">
    <property type="entry name" value="Helical domain of apoptotic protease-activating factors"/>
    <property type="match status" value="1"/>
</dbReference>
<dbReference type="PROSITE" id="PS51153">
    <property type="entry name" value="RPW8"/>
    <property type="match status" value="1"/>
</dbReference>
<dbReference type="Proteomes" id="UP001187471">
    <property type="component" value="Unassembled WGS sequence"/>
</dbReference>
<keyword evidence="2" id="KW-0433">Leucine-rich repeat</keyword>
<keyword evidence="4" id="KW-0611">Plant defense</keyword>
<dbReference type="InterPro" id="IPR032675">
    <property type="entry name" value="LRR_dom_sf"/>
</dbReference>
<dbReference type="AlphaFoldDB" id="A0AA88RCS5"/>
<evidence type="ECO:0000256" key="1">
    <source>
        <dbReference type="ARBA" id="ARBA00008894"/>
    </source>
</evidence>
<dbReference type="EMBL" id="JAVXUO010001019">
    <property type="protein sequence ID" value="KAK2986988.1"/>
    <property type="molecule type" value="Genomic_DNA"/>
</dbReference>
<organism evidence="6 7">
    <name type="scientific">Escallonia rubra</name>
    <dbReference type="NCBI Taxonomy" id="112253"/>
    <lineage>
        <taxon>Eukaryota</taxon>
        <taxon>Viridiplantae</taxon>
        <taxon>Streptophyta</taxon>
        <taxon>Embryophyta</taxon>
        <taxon>Tracheophyta</taxon>
        <taxon>Spermatophyta</taxon>
        <taxon>Magnoliopsida</taxon>
        <taxon>eudicotyledons</taxon>
        <taxon>Gunneridae</taxon>
        <taxon>Pentapetalae</taxon>
        <taxon>asterids</taxon>
        <taxon>campanulids</taxon>
        <taxon>Escalloniales</taxon>
        <taxon>Escalloniaceae</taxon>
        <taxon>Escallonia</taxon>
    </lineage>
</organism>
<evidence type="ECO:0000256" key="2">
    <source>
        <dbReference type="ARBA" id="ARBA00022614"/>
    </source>
</evidence>
<evidence type="ECO:0000256" key="3">
    <source>
        <dbReference type="ARBA" id="ARBA00022737"/>
    </source>
</evidence>
<keyword evidence="3" id="KW-0677">Repeat</keyword>
<dbReference type="PANTHER" id="PTHR36766:SF3">
    <property type="entry name" value="RPW8 DOMAIN-CONTAINING PROTEIN"/>
    <property type="match status" value="1"/>
</dbReference>
<dbReference type="Gene3D" id="3.80.10.10">
    <property type="entry name" value="Ribonuclease Inhibitor"/>
    <property type="match status" value="1"/>
</dbReference>
<keyword evidence="7" id="KW-1185">Reference proteome</keyword>
<dbReference type="InterPro" id="IPR002182">
    <property type="entry name" value="NB-ARC"/>
</dbReference>